<evidence type="ECO:0000313" key="2">
    <source>
        <dbReference type="EMBL" id="KIY94149.1"/>
    </source>
</evidence>
<dbReference type="OrthoDB" id="10519930at2759"/>
<evidence type="ECO:0000313" key="3">
    <source>
        <dbReference type="Proteomes" id="UP000054498"/>
    </source>
</evidence>
<dbReference type="RefSeq" id="XP_013893169.1">
    <property type="nucleotide sequence ID" value="XM_014037715.1"/>
</dbReference>
<organism evidence="2 3">
    <name type="scientific">Monoraphidium neglectum</name>
    <dbReference type="NCBI Taxonomy" id="145388"/>
    <lineage>
        <taxon>Eukaryota</taxon>
        <taxon>Viridiplantae</taxon>
        <taxon>Chlorophyta</taxon>
        <taxon>core chlorophytes</taxon>
        <taxon>Chlorophyceae</taxon>
        <taxon>CS clade</taxon>
        <taxon>Sphaeropleales</taxon>
        <taxon>Selenastraceae</taxon>
        <taxon>Monoraphidium</taxon>
    </lineage>
</organism>
<protein>
    <submittedName>
        <fullName evidence="2">Uncharacterized protein</fullName>
    </submittedName>
</protein>
<keyword evidence="3" id="KW-1185">Reference proteome</keyword>
<accession>A0A0D2LR83</accession>
<dbReference type="Proteomes" id="UP000054498">
    <property type="component" value="Unassembled WGS sequence"/>
</dbReference>
<gene>
    <name evidence="2" type="ORF">MNEG_13812</name>
</gene>
<dbReference type="EMBL" id="KK104283">
    <property type="protein sequence ID" value="KIY94149.1"/>
    <property type="molecule type" value="Genomic_DNA"/>
</dbReference>
<proteinExistence type="predicted"/>
<dbReference type="GeneID" id="25731312"/>
<feature type="region of interest" description="Disordered" evidence="1">
    <location>
        <begin position="209"/>
        <end position="229"/>
    </location>
</feature>
<name>A0A0D2LR83_9CHLO</name>
<dbReference type="AlphaFoldDB" id="A0A0D2LR83"/>
<evidence type="ECO:0000256" key="1">
    <source>
        <dbReference type="SAM" id="MobiDB-lite"/>
    </source>
</evidence>
<sequence length="229" mass="23685">MTTYFTVSDAKLVEASGEDFKTIVKSGTLTITGPSPAITIDGNPIPLQKSSREPFKRVGRDFKFATQDVMSFYYVSLPAGLDDSVYDRFEELLTLAVEGRPLTLPGPAERAAATAKAASAAVASKASEVAAAVEAKADDASAGAHSTPGAKEGGAAGLFGALRELGQKAAEDTLAVANAIKKTRTGRQLGRGQPAVALGCSAPWLQTNRLHGKRQGAAARPSCPPADAR</sequence>
<dbReference type="KEGG" id="mng:MNEG_13812"/>
<reference evidence="2 3" key="1">
    <citation type="journal article" date="2013" name="BMC Genomics">
        <title>Reconstruction of the lipid metabolism for the microalga Monoraphidium neglectum from its genome sequence reveals characteristics suitable for biofuel production.</title>
        <authorList>
            <person name="Bogen C."/>
            <person name="Al-Dilaimi A."/>
            <person name="Albersmeier A."/>
            <person name="Wichmann J."/>
            <person name="Grundmann M."/>
            <person name="Rupp O."/>
            <person name="Lauersen K.J."/>
            <person name="Blifernez-Klassen O."/>
            <person name="Kalinowski J."/>
            <person name="Goesmann A."/>
            <person name="Mussgnug J.H."/>
            <person name="Kruse O."/>
        </authorList>
    </citation>
    <scope>NUCLEOTIDE SEQUENCE [LARGE SCALE GENOMIC DNA]</scope>
    <source>
        <strain evidence="2 3">SAG 48.87</strain>
    </source>
</reference>